<proteinExistence type="predicted"/>
<dbReference type="EMBL" id="CAJHNH020001515">
    <property type="protein sequence ID" value="CAG5123410.1"/>
    <property type="molecule type" value="Genomic_DNA"/>
</dbReference>
<gene>
    <name evidence="1" type="ORF">CUNI_LOCUS8968</name>
</gene>
<sequence>AEEVASDQLIVVASKRSRKGRVPVRLLKERRAEAETGARSQLSMIKYRILRYLGSLGGQINHNLLAHTEEEISQEAIAWDTQKHLRFDVPFFDMKPVIYFDPFLPQVVKLAQQSSDRQTKVAACELLHSLVLYALGRGAQMPGETQKKHPMEQLYRRLFPSLLALACDIEQ</sequence>
<keyword evidence="2" id="KW-1185">Reference proteome</keyword>
<feature type="non-terminal residue" evidence="1">
    <location>
        <position position="1"/>
    </location>
</feature>
<evidence type="ECO:0000313" key="1">
    <source>
        <dbReference type="EMBL" id="CAG5123410.1"/>
    </source>
</evidence>
<feature type="non-terminal residue" evidence="1">
    <location>
        <position position="171"/>
    </location>
</feature>
<organism evidence="1 2">
    <name type="scientific">Candidula unifasciata</name>
    <dbReference type="NCBI Taxonomy" id="100452"/>
    <lineage>
        <taxon>Eukaryota</taxon>
        <taxon>Metazoa</taxon>
        <taxon>Spiralia</taxon>
        <taxon>Lophotrochozoa</taxon>
        <taxon>Mollusca</taxon>
        <taxon>Gastropoda</taxon>
        <taxon>Heterobranchia</taxon>
        <taxon>Euthyneura</taxon>
        <taxon>Panpulmonata</taxon>
        <taxon>Eupulmonata</taxon>
        <taxon>Stylommatophora</taxon>
        <taxon>Helicina</taxon>
        <taxon>Helicoidea</taxon>
        <taxon>Geomitridae</taxon>
        <taxon>Candidula</taxon>
    </lineage>
</organism>
<name>A0A8S3Z6V4_9EUPU</name>
<dbReference type="OrthoDB" id="6141941at2759"/>
<dbReference type="Proteomes" id="UP000678393">
    <property type="component" value="Unassembled WGS sequence"/>
</dbReference>
<dbReference type="AlphaFoldDB" id="A0A8S3Z6V4"/>
<evidence type="ECO:0000313" key="2">
    <source>
        <dbReference type="Proteomes" id="UP000678393"/>
    </source>
</evidence>
<protein>
    <submittedName>
        <fullName evidence="1">Uncharacterized protein</fullName>
    </submittedName>
</protein>
<comment type="caution">
    <text evidence="1">The sequence shown here is derived from an EMBL/GenBank/DDBJ whole genome shotgun (WGS) entry which is preliminary data.</text>
</comment>
<reference evidence="1" key="1">
    <citation type="submission" date="2021-04" db="EMBL/GenBank/DDBJ databases">
        <authorList>
            <consortium name="Molecular Ecology Group"/>
        </authorList>
    </citation>
    <scope>NUCLEOTIDE SEQUENCE</scope>
</reference>
<accession>A0A8S3Z6V4</accession>